<evidence type="ECO:0000313" key="2">
    <source>
        <dbReference type="Proteomes" id="UP000095283"/>
    </source>
</evidence>
<reference evidence="3" key="1">
    <citation type="submission" date="2016-11" db="UniProtKB">
        <authorList>
            <consortium name="WormBaseParasite"/>
        </authorList>
    </citation>
    <scope>IDENTIFICATION</scope>
</reference>
<keyword evidence="1" id="KW-0812">Transmembrane</keyword>
<name>A0A1I7XCS7_HETBA</name>
<evidence type="ECO:0000256" key="1">
    <source>
        <dbReference type="SAM" id="Phobius"/>
    </source>
</evidence>
<dbReference type="Proteomes" id="UP000095283">
    <property type="component" value="Unplaced"/>
</dbReference>
<keyword evidence="2" id="KW-1185">Reference proteome</keyword>
<sequence length="59" mass="6691">MSIQITINFFTSTSYGYFVDTVRAILRMVPIDCVIIAKIICFIITSAMTLLTSTHHNYT</sequence>
<evidence type="ECO:0000313" key="3">
    <source>
        <dbReference type="WBParaSite" id="Hba_15160"/>
    </source>
</evidence>
<keyword evidence="1" id="KW-1133">Transmembrane helix</keyword>
<feature type="transmembrane region" description="Helical" evidence="1">
    <location>
        <begin position="33"/>
        <end position="51"/>
    </location>
</feature>
<proteinExistence type="predicted"/>
<dbReference type="AlphaFoldDB" id="A0A1I7XCS7"/>
<organism evidence="2 3">
    <name type="scientific">Heterorhabditis bacteriophora</name>
    <name type="common">Entomopathogenic nematode worm</name>
    <dbReference type="NCBI Taxonomy" id="37862"/>
    <lineage>
        <taxon>Eukaryota</taxon>
        <taxon>Metazoa</taxon>
        <taxon>Ecdysozoa</taxon>
        <taxon>Nematoda</taxon>
        <taxon>Chromadorea</taxon>
        <taxon>Rhabditida</taxon>
        <taxon>Rhabditina</taxon>
        <taxon>Rhabditomorpha</taxon>
        <taxon>Strongyloidea</taxon>
        <taxon>Heterorhabditidae</taxon>
        <taxon>Heterorhabditis</taxon>
    </lineage>
</organism>
<dbReference type="WBParaSite" id="Hba_15160">
    <property type="protein sequence ID" value="Hba_15160"/>
    <property type="gene ID" value="Hba_15160"/>
</dbReference>
<keyword evidence="1" id="KW-0472">Membrane</keyword>
<accession>A0A1I7XCS7</accession>
<protein>
    <submittedName>
        <fullName evidence="3">Uncharacterized protein</fullName>
    </submittedName>
</protein>